<dbReference type="Proteomes" id="UP001501570">
    <property type="component" value="Unassembled WGS sequence"/>
</dbReference>
<feature type="transmembrane region" description="Helical" evidence="17">
    <location>
        <begin position="54"/>
        <end position="70"/>
    </location>
</feature>
<feature type="transmembrane region" description="Helical" evidence="17">
    <location>
        <begin position="28"/>
        <end position="48"/>
    </location>
</feature>
<comment type="pathway">
    <text evidence="3">Lipid metabolism.</text>
</comment>
<feature type="binding site" evidence="17">
    <location>
        <position position="89"/>
    </location>
    <ligand>
        <name>Mg(2+)</name>
        <dbReference type="ChEBI" id="CHEBI:18420"/>
        <label>2</label>
    </ligand>
</feature>
<keyword evidence="12 17" id="KW-0472">Membrane</keyword>
<dbReference type="PROSITE" id="PS00379">
    <property type="entry name" value="CDP_ALCOHOL_P_TRANSF"/>
    <property type="match status" value="1"/>
</dbReference>
<sequence length="218" mass="23329">MKLFNVVARAGVPRVLGPMAGWLLRRRVTPDMVTIIGTVATLVGTVGFAARGRLVLAAVFVIFGSLTDVIDGTMARMSGRKGKFGAFLDSTLDRVADGAIFASLAYWLLTQDRHAAAAASLICLVATQVVSYAKARAEGLGMTANVGVGERAERLIIIGVGGLLAELVWKYAMDVALWILVVLSLITVGQRIVTVYRQDRAAVAAERERQPETTRSAR</sequence>
<keyword evidence="17" id="KW-0594">Phospholipid biosynthesis</keyword>
<evidence type="ECO:0000256" key="8">
    <source>
        <dbReference type="ARBA" id="ARBA00022692"/>
    </source>
</evidence>
<keyword evidence="8 17" id="KW-0812">Transmembrane</keyword>
<gene>
    <name evidence="19" type="ORF">GCM10023322_40470</name>
</gene>
<name>A0ABP9S013_9ACTN</name>
<comment type="similarity">
    <text evidence="4 17 18">Belongs to the CDP-alcohol phosphatidyltransferase class-I family.</text>
</comment>
<feature type="binding site" evidence="17">
    <location>
        <position position="68"/>
    </location>
    <ligand>
        <name>Mg(2+)</name>
        <dbReference type="ChEBI" id="CHEBI:18420"/>
        <label>1</label>
    </ligand>
</feature>
<comment type="catalytic activity">
    <reaction evidence="16 17">
        <text>a CDP-1,2-diacyl-sn-glycerol + 1D-myo-inositol 3-phosphate = a 1,2-diacyl-sn-glycero-3-phospho-(1D-myo-inositol-3-phosphate) + CMP + H(+)</text>
        <dbReference type="Rhea" id="RHEA:60504"/>
        <dbReference type="ChEBI" id="CHEBI:15378"/>
        <dbReference type="ChEBI" id="CHEBI:58088"/>
        <dbReference type="ChEBI" id="CHEBI:58332"/>
        <dbReference type="ChEBI" id="CHEBI:58401"/>
        <dbReference type="ChEBI" id="CHEBI:60377"/>
    </reaction>
</comment>
<evidence type="ECO:0000256" key="16">
    <source>
        <dbReference type="ARBA" id="ARBA00048865"/>
    </source>
</evidence>
<evidence type="ECO:0000256" key="17">
    <source>
        <dbReference type="HAMAP-Rule" id="MF_02241"/>
    </source>
</evidence>
<evidence type="ECO:0000256" key="14">
    <source>
        <dbReference type="ARBA" id="ARBA00024082"/>
    </source>
</evidence>
<accession>A0ABP9S013</accession>
<keyword evidence="17" id="KW-0443">Lipid metabolism</keyword>
<feature type="binding site" evidence="17">
    <location>
        <position position="72"/>
    </location>
    <ligand>
        <name>a CDP-1,2-diacyl-sn-glycerol</name>
        <dbReference type="ChEBI" id="CHEBI:58332"/>
    </ligand>
</feature>
<feature type="binding site" evidence="17">
    <location>
        <begin position="31"/>
        <end position="34"/>
    </location>
    <ligand>
        <name>a CDP-1,2-diacyl-sn-glycerol</name>
        <dbReference type="ChEBI" id="CHEBI:58332"/>
    </ligand>
</feature>
<keyword evidence="10 17" id="KW-0460">Magnesium</keyword>
<feature type="active site" description="Proton acceptor" evidence="17">
    <location>
        <position position="93"/>
    </location>
</feature>
<feature type="binding site" evidence="17">
    <location>
        <position position="93"/>
    </location>
    <ligand>
        <name>Mg(2+)</name>
        <dbReference type="ChEBI" id="CHEBI:18420"/>
        <label>2</label>
    </ligand>
</feature>
<evidence type="ECO:0000256" key="2">
    <source>
        <dbReference type="ARBA" id="ARBA00004805"/>
    </source>
</evidence>
<comment type="caution">
    <text evidence="17">Lacks conserved residue(s) required for the propagation of feature annotation.</text>
</comment>
<evidence type="ECO:0000313" key="20">
    <source>
        <dbReference type="Proteomes" id="UP001501570"/>
    </source>
</evidence>
<keyword evidence="20" id="KW-1185">Reference proteome</keyword>
<feature type="binding site" evidence="17">
    <location>
        <position position="76"/>
    </location>
    <ligand>
        <name>a CDP-1,2-diacyl-sn-glycerol</name>
        <dbReference type="ChEBI" id="CHEBI:58332"/>
    </ligand>
</feature>
<dbReference type="InterPro" id="IPR000462">
    <property type="entry name" value="CDP-OH_P_trans"/>
</dbReference>
<dbReference type="InterPro" id="IPR043130">
    <property type="entry name" value="CDP-OH_PTrfase_TM_dom"/>
</dbReference>
<feature type="binding site" evidence="17">
    <location>
        <position position="68"/>
    </location>
    <ligand>
        <name>Mg(2+)</name>
        <dbReference type="ChEBI" id="CHEBI:18420"/>
        <label>2</label>
    </ligand>
</feature>
<dbReference type="Pfam" id="PF01066">
    <property type="entry name" value="CDP-OH_P_transf"/>
    <property type="match status" value="1"/>
</dbReference>
<keyword evidence="9 17" id="KW-0479">Metal-binding</keyword>
<evidence type="ECO:0000256" key="11">
    <source>
        <dbReference type="ARBA" id="ARBA00022989"/>
    </source>
</evidence>
<feature type="binding site" evidence="17">
    <location>
        <position position="89"/>
    </location>
    <ligand>
        <name>Mg(2+)</name>
        <dbReference type="ChEBI" id="CHEBI:18420"/>
        <label>1</label>
    </ligand>
</feature>
<evidence type="ECO:0000256" key="3">
    <source>
        <dbReference type="ARBA" id="ARBA00005189"/>
    </source>
</evidence>
<comment type="function">
    <text evidence="17">Catalyzes the conjugation of the 1'-hydroxyl group of D-myo-inositol-3-phosphate (also named L-myo-inositol-1-phosphate) with a lipid tail of cytidine diphosphate diacylglycerol (CDP-DAG), forming phosphatidylinositol phosphate (PIP) and CMP. PIP is a precursor of phosphatidylinositol (PI) which is an essential lipid required for cell wall formation.</text>
</comment>
<comment type="caution">
    <text evidence="19">The sequence shown here is derived from an EMBL/GenBank/DDBJ whole genome shotgun (WGS) entry which is preliminary data.</text>
</comment>
<comment type="catalytic activity">
    <reaction evidence="13 17">
        <text>1,2-di-(9Z-octadecenoyl)-sn-glycero-3-cytidine-5'-diphosphate + 1D-myo-inositol 3-phosphate = 1,2-di-(9Z-octadecenoyl)-sn-glycero-3-phospho-(1D-myo-inositol-3-phosphate) + CMP + H(+)</text>
        <dbReference type="Rhea" id="RHEA:61216"/>
        <dbReference type="ChEBI" id="CHEBI:15378"/>
        <dbReference type="ChEBI" id="CHEBI:58401"/>
        <dbReference type="ChEBI" id="CHEBI:60377"/>
        <dbReference type="ChEBI" id="CHEBI:85356"/>
        <dbReference type="ChEBI" id="CHEBI:144472"/>
    </reaction>
</comment>
<keyword evidence="7 17" id="KW-0808">Transferase</keyword>
<dbReference type="EC" id="2.7.8.-" evidence="17"/>
<comment type="pathway">
    <text evidence="2 17">Phospholipid metabolism; phosphatidylinositol phosphate biosynthesis.</text>
</comment>
<organism evidence="19 20">
    <name type="scientific">Rugosimonospora acidiphila</name>
    <dbReference type="NCBI Taxonomy" id="556531"/>
    <lineage>
        <taxon>Bacteria</taxon>
        <taxon>Bacillati</taxon>
        <taxon>Actinomycetota</taxon>
        <taxon>Actinomycetes</taxon>
        <taxon>Micromonosporales</taxon>
        <taxon>Micromonosporaceae</taxon>
        <taxon>Rugosimonospora</taxon>
    </lineage>
</organism>
<comment type="subcellular location">
    <subcellularLocation>
        <location evidence="1 17">Cell membrane</location>
        <topology evidence="1 17">Multi-pass membrane protein</topology>
    </subcellularLocation>
</comment>
<dbReference type="NCBIfam" id="NF045883">
    <property type="entry name" value="PIPSynth"/>
    <property type="match status" value="1"/>
</dbReference>
<evidence type="ECO:0000256" key="10">
    <source>
        <dbReference type="ARBA" id="ARBA00022842"/>
    </source>
</evidence>
<evidence type="ECO:0000256" key="15">
    <source>
        <dbReference type="ARBA" id="ARBA00033137"/>
    </source>
</evidence>
<protein>
    <recommendedName>
        <fullName evidence="14 17">Phosphatidylinositol phosphate synthase</fullName>
        <shortName evidence="17">PIP synthase</shortName>
        <ecNumber evidence="17">2.7.8.-</ecNumber>
    </recommendedName>
    <alternativeName>
        <fullName evidence="15 17">CDP-diacylglycerol--D-myo-inositol-3-phosphate 3-phosphatidyltransferase</fullName>
    </alternativeName>
</protein>
<evidence type="ECO:0000256" key="6">
    <source>
        <dbReference type="ARBA" id="ARBA00022475"/>
    </source>
</evidence>
<dbReference type="Gene3D" id="1.20.120.1760">
    <property type="match status" value="1"/>
</dbReference>
<dbReference type="RefSeq" id="WP_345631689.1">
    <property type="nucleotide sequence ID" value="NZ_BAABJQ010000011.1"/>
</dbReference>
<evidence type="ECO:0000256" key="18">
    <source>
        <dbReference type="RuleBase" id="RU003750"/>
    </source>
</evidence>
<evidence type="ECO:0000256" key="4">
    <source>
        <dbReference type="ARBA" id="ARBA00010441"/>
    </source>
</evidence>
<dbReference type="InterPro" id="IPR048254">
    <property type="entry name" value="CDP_ALCOHOL_P_TRANSF_CS"/>
</dbReference>
<keyword evidence="11 17" id="KW-1133">Transmembrane helix</keyword>
<evidence type="ECO:0000256" key="7">
    <source>
        <dbReference type="ARBA" id="ARBA00022679"/>
    </source>
</evidence>
<dbReference type="HAMAP" id="MF_02241">
    <property type="entry name" value="PIP_synthase"/>
    <property type="match status" value="1"/>
</dbReference>
<dbReference type="EMBL" id="BAABJQ010000011">
    <property type="protein sequence ID" value="GAA5188854.1"/>
    <property type="molecule type" value="Genomic_DNA"/>
</dbReference>
<keyword evidence="17" id="KW-1208">Phospholipid metabolism</keyword>
<evidence type="ECO:0000256" key="13">
    <source>
        <dbReference type="ARBA" id="ARBA00023935"/>
    </source>
</evidence>
<evidence type="ECO:0000256" key="5">
    <source>
        <dbReference type="ARBA" id="ARBA00011738"/>
    </source>
</evidence>
<dbReference type="InterPro" id="IPR044268">
    <property type="entry name" value="PIP_synthase_PgsA1"/>
</dbReference>
<comment type="subunit">
    <text evidence="5 17">Homodimer.</text>
</comment>
<evidence type="ECO:0000256" key="12">
    <source>
        <dbReference type="ARBA" id="ARBA00023136"/>
    </source>
</evidence>
<evidence type="ECO:0000313" key="19">
    <source>
        <dbReference type="EMBL" id="GAA5188854.1"/>
    </source>
</evidence>
<evidence type="ECO:0000256" key="1">
    <source>
        <dbReference type="ARBA" id="ARBA00004651"/>
    </source>
</evidence>
<comment type="cofactor">
    <cofactor evidence="17">
        <name>Mg(2+)</name>
        <dbReference type="ChEBI" id="CHEBI:18420"/>
    </cofactor>
    <text evidence="17">Contains a di-nuclear catalytic Mg(2+) center.</text>
</comment>
<proteinExistence type="inferred from homology"/>
<feature type="transmembrane region" description="Helical" evidence="17">
    <location>
        <begin position="175"/>
        <end position="193"/>
    </location>
</feature>
<keyword evidence="17" id="KW-0444">Lipid biosynthesis</keyword>
<evidence type="ECO:0000256" key="9">
    <source>
        <dbReference type="ARBA" id="ARBA00022723"/>
    </source>
</evidence>
<feature type="binding site" evidence="17">
    <location>
        <position position="71"/>
    </location>
    <ligand>
        <name>Mg(2+)</name>
        <dbReference type="ChEBI" id="CHEBI:18420"/>
        <label>1</label>
    </ligand>
</feature>
<reference evidence="20" key="1">
    <citation type="journal article" date="2019" name="Int. J. Syst. Evol. Microbiol.">
        <title>The Global Catalogue of Microorganisms (GCM) 10K type strain sequencing project: providing services to taxonomists for standard genome sequencing and annotation.</title>
        <authorList>
            <consortium name="The Broad Institute Genomics Platform"/>
            <consortium name="The Broad Institute Genome Sequencing Center for Infectious Disease"/>
            <person name="Wu L."/>
            <person name="Ma J."/>
        </authorList>
    </citation>
    <scope>NUCLEOTIDE SEQUENCE [LARGE SCALE GENOMIC DNA]</scope>
    <source>
        <strain evidence="20">JCM 18304</strain>
    </source>
</reference>
<keyword evidence="6 17" id="KW-1003">Cell membrane</keyword>